<dbReference type="InterPro" id="IPR007522">
    <property type="entry name" value="CRISPR-assoc_prot_TM1795"/>
</dbReference>
<proteinExistence type="predicted"/>
<dbReference type="InterPro" id="IPR005537">
    <property type="entry name" value="RAMP_III_fam"/>
</dbReference>
<comment type="caution">
    <text evidence="3">The sequence shown here is derived from an EMBL/GenBank/DDBJ whole genome shotgun (WGS) entry which is preliminary data.</text>
</comment>
<gene>
    <name evidence="3" type="primary">cmr1</name>
    <name evidence="3" type="ORF">ENG63_07165</name>
</gene>
<dbReference type="Proteomes" id="UP000886289">
    <property type="component" value="Unassembled WGS sequence"/>
</dbReference>
<evidence type="ECO:0000259" key="2">
    <source>
        <dbReference type="Pfam" id="PF03787"/>
    </source>
</evidence>
<dbReference type="NCBIfam" id="TIGR01894">
    <property type="entry name" value="cas_TM1795_cmr1"/>
    <property type="match status" value="1"/>
</dbReference>
<sequence length="307" mass="35978">MESFLIDAEILTPIIMAGAETALPEIRTQSIKGLLRWWYRFYKSSLVNSLDELKKAEAEIWGSTDKASLIKLRILSKPDSTQYAHLCMNDQRTKSPASKPYDKIKRKSYYPHATFQLKLSFSPFCTLSKKKEVIISLWLLSMLGGIGARWRRGFGSIKLKINNQTEYEDFSFEYPANRVEEILKTHLYNNASQWTSFSSNFPTLKNTKIYYLKPSDYCWNTWQQVMNDLRDKFYRTFKKKIGLSSIGSANPRKPSPLAIQIKQTQAGDFFGIVLVFRKYFRQRDIQLEINDFLKEQTFFQYKEVTYV</sequence>
<evidence type="ECO:0000256" key="1">
    <source>
        <dbReference type="ARBA" id="ARBA00023118"/>
    </source>
</evidence>
<dbReference type="CDD" id="cd09657">
    <property type="entry name" value="Cmr1_III-B"/>
    <property type="match status" value="1"/>
</dbReference>
<feature type="domain" description="CRISPR type III-associated protein" evidence="2">
    <location>
        <begin position="8"/>
        <end position="158"/>
    </location>
</feature>
<organism evidence="3">
    <name type="scientific">Desulfofervidus auxilii</name>
    <dbReference type="NCBI Taxonomy" id="1621989"/>
    <lineage>
        <taxon>Bacteria</taxon>
        <taxon>Pseudomonadati</taxon>
        <taxon>Thermodesulfobacteriota</taxon>
        <taxon>Candidatus Desulfofervidia</taxon>
        <taxon>Candidatus Desulfofervidales</taxon>
        <taxon>Candidatus Desulfofervidaceae</taxon>
        <taxon>Candidatus Desulfofervidus</taxon>
    </lineage>
</organism>
<evidence type="ECO:0000313" key="3">
    <source>
        <dbReference type="EMBL" id="HDD44621.1"/>
    </source>
</evidence>
<dbReference type="EMBL" id="DRBS01000264">
    <property type="protein sequence ID" value="HDD44621.1"/>
    <property type="molecule type" value="Genomic_DNA"/>
</dbReference>
<dbReference type="GO" id="GO:0051607">
    <property type="term" value="P:defense response to virus"/>
    <property type="evidence" value="ECO:0007669"/>
    <property type="project" value="UniProtKB-KW"/>
</dbReference>
<accession>A0A7C0Y546</accession>
<dbReference type="AlphaFoldDB" id="A0A7C0Y546"/>
<keyword evidence="1" id="KW-0051">Antiviral defense</keyword>
<reference evidence="3" key="1">
    <citation type="journal article" date="2020" name="mSystems">
        <title>Genome- and Community-Level Interaction Insights into Carbon Utilization and Element Cycling Functions of Hydrothermarchaeota in Hydrothermal Sediment.</title>
        <authorList>
            <person name="Zhou Z."/>
            <person name="Liu Y."/>
            <person name="Xu W."/>
            <person name="Pan J."/>
            <person name="Luo Z.H."/>
            <person name="Li M."/>
        </authorList>
    </citation>
    <scope>NUCLEOTIDE SEQUENCE [LARGE SCALE GENOMIC DNA]</scope>
    <source>
        <strain evidence="3">HyVt-233</strain>
    </source>
</reference>
<protein>
    <submittedName>
        <fullName evidence="3">Type III-B CRISPR module RAMP protein Cmr1</fullName>
    </submittedName>
</protein>
<dbReference type="Pfam" id="PF03787">
    <property type="entry name" value="RAMPs"/>
    <property type="match status" value="1"/>
</dbReference>
<name>A0A7C0Y546_DESA2</name>